<dbReference type="AlphaFoldDB" id="A0A1I1T2F2"/>
<sequence>MRACFMRSDCTRPRRSSSGGRRRLPVIRLVDGAEECLLTRISAAFDRRQGGCLRGIVESDA</sequence>
<reference evidence="3" key="1">
    <citation type="submission" date="2016-10" db="EMBL/GenBank/DDBJ databases">
        <authorList>
            <person name="Varghese N."/>
            <person name="Submissions S."/>
        </authorList>
    </citation>
    <scope>NUCLEOTIDE SEQUENCE [LARGE SCALE GENOMIC DNA]</scope>
    <source>
        <strain evidence="3">ATCC 25963</strain>
    </source>
</reference>
<dbReference type="EMBL" id="FOMX01000002">
    <property type="protein sequence ID" value="SFD52869.1"/>
    <property type="molecule type" value="Genomic_DNA"/>
</dbReference>
<name>A0A1I1T2F2_9BACT</name>
<evidence type="ECO:0000313" key="2">
    <source>
        <dbReference type="EMBL" id="SFD52869.1"/>
    </source>
</evidence>
<proteinExistence type="predicted"/>
<organism evidence="2 3">
    <name type="scientific">Nannocystis exedens</name>
    <dbReference type="NCBI Taxonomy" id="54"/>
    <lineage>
        <taxon>Bacteria</taxon>
        <taxon>Pseudomonadati</taxon>
        <taxon>Myxococcota</taxon>
        <taxon>Polyangia</taxon>
        <taxon>Nannocystales</taxon>
        <taxon>Nannocystaceae</taxon>
        <taxon>Nannocystis</taxon>
    </lineage>
</organism>
<evidence type="ECO:0000313" key="3">
    <source>
        <dbReference type="Proteomes" id="UP000199400"/>
    </source>
</evidence>
<dbReference type="Proteomes" id="UP000199400">
    <property type="component" value="Unassembled WGS sequence"/>
</dbReference>
<feature type="region of interest" description="Disordered" evidence="1">
    <location>
        <begin position="1"/>
        <end position="21"/>
    </location>
</feature>
<accession>A0A1I1T2F2</accession>
<keyword evidence="3" id="KW-1185">Reference proteome</keyword>
<evidence type="ECO:0000256" key="1">
    <source>
        <dbReference type="SAM" id="MobiDB-lite"/>
    </source>
</evidence>
<protein>
    <submittedName>
        <fullName evidence="2">Uncharacterized protein</fullName>
    </submittedName>
</protein>
<gene>
    <name evidence="2" type="ORF">SAMN02745121_00446</name>
</gene>